<comment type="similarity">
    <text evidence="2">Belongs to the KAE1 / TsaD family. TsaB subfamily.</text>
</comment>
<sequence length="244" mass="26063">MLFILAHFFSTWTPTPMSTLLALDTATEACSVALLHDGKVTSHYEVIPRLHAQKLLPMIKQLLEEAGTTLSAVDAIAFGRGPGAFTGVRIAIGVVQGLAFALERPVLPVSNLAVLAQRALREHGATQVAAAIDARMDEVYWGCYRETAGEMRLVGVEAVQAPQSSVLPADASGDWFGAGTGWGYGERIPVQLAGQDAAMLPHAEDLLTLARFAFERGEAIVADQAAPVYLRDKVAQTKAERGII</sequence>
<keyword evidence="4" id="KW-0963">Cytoplasm</keyword>
<dbReference type="NCBIfam" id="TIGR03725">
    <property type="entry name" value="T6A_YeaZ"/>
    <property type="match status" value="1"/>
</dbReference>
<dbReference type="AlphaFoldDB" id="A0A3M4Q154"/>
<dbReference type="EMBL" id="RBRL01000370">
    <property type="protein sequence ID" value="RMQ83984.1"/>
    <property type="molecule type" value="Genomic_DNA"/>
</dbReference>
<protein>
    <recommendedName>
        <fullName evidence="3">tRNA threonylcarbamoyladenosine biosynthesis protein TsaB</fullName>
    </recommendedName>
    <alternativeName>
        <fullName evidence="6">t(6)A37 threonylcarbamoyladenosine biosynthesis protein TsaB</fullName>
    </alternativeName>
</protein>
<dbReference type="InterPro" id="IPR043129">
    <property type="entry name" value="ATPase_NBD"/>
</dbReference>
<evidence type="ECO:0000256" key="6">
    <source>
        <dbReference type="ARBA" id="ARBA00032446"/>
    </source>
</evidence>
<proteinExistence type="inferred from homology"/>
<evidence type="ECO:0000256" key="5">
    <source>
        <dbReference type="ARBA" id="ARBA00022694"/>
    </source>
</evidence>
<dbReference type="GO" id="GO:0002949">
    <property type="term" value="P:tRNA threonylcarbamoyladenosine modification"/>
    <property type="evidence" value="ECO:0007669"/>
    <property type="project" value="InterPro"/>
</dbReference>
<dbReference type="GO" id="GO:0005829">
    <property type="term" value="C:cytosol"/>
    <property type="evidence" value="ECO:0007669"/>
    <property type="project" value="TreeGrafter"/>
</dbReference>
<dbReference type="CDD" id="cd24032">
    <property type="entry name" value="ASKHA_NBD_TsaB"/>
    <property type="match status" value="1"/>
</dbReference>
<evidence type="ECO:0000256" key="1">
    <source>
        <dbReference type="ARBA" id="ARBA00004496"/>
    </source>
</evidence>
<feature type="domain" description="Gcp-like" evidence="7">
    <location>
        <begin position="46"/>
        <end position="166"/>
    </location>
</feature>
<comment type="subcellular location">
    <subcellularLocation>
        <location evidence="1">Cytoplasm</location>
    </subcellularLocation>
</comment>
<evidence type="ECO:0000256" key="4">
    <source>
        <dbReference type="ARBA" id="ARBA00022490"/>
    </source>
</evidence>
<evidence type="ECO:0000256" key="2">
    <source>
        <dbReference type="ARBA" id="ARBA00010493"/>
    </source>
</evidence>
<evidence type="ECO:0000259" key="7">
    <source>
        <dbReference type="Pfam" id="PF00814"/>
    </source>
</evidence>
<reference evidence="8 9" key="1">
    <citation type="submission" date="2018-08" db="EMBL/GenBank/DDBJ databases">
        <title>Recombination of ecologically and evolutionarily significant loci maintains genetic cohesion in the Pseudomonas syringae species complex.</title>
        <authorList>
            <person name="Dillon M."/>
            <person name="Thakur S."/>
            <person name="Almeida R.N.D."/>
            <person name="Weir B.S."/>
            <person name="Guttman D.S."/>
        </authorList>
    </citation>
    <scope>NUCLEOTIDE SEQUENCE [LARGE SCALE GENOMIC DNA]</scope>
    <source>
        <strain evidence="8 9">ICMP 11288</strain>
    </source>
</reference>
<dbReference type="InterPro" id="IPR000905">
    <property type="entry name" value="Gcp-like_dom"/>
</dbReference>
<evidence type="ECO:0000256" key="3">
    <source>
        <dbReference type="ARBA" id="ARBA00019012"/>
    </source>
</evidence>
<name>A0A3M4Q154_9PSED</name>
<dbReference type="PANTHER" id="PTHR11735">
    <property type="entry name" value="TRNA N6-ADENOSINE THREONYLCARBAMOYLTRANSFERASE"/>
    <property type="match status" value="1"/>
</dbReference>
<dbReference type="Gene3D" id="3.30.420.40">
    <property type="match status" value="2"/>
</dbReference>
<keyword evidence="5" id="KW-0819">tRNA processing</keyword>
<evidence type="ECO:0000313" key="8">
    <source>
        <dbReference type="EMBL" id="RMQ83984.1"/>
    </source>
</evidence>
<dbReference type="InterPro" id="IPR022496">
    <property type="entry name" value="T6A_TsaB"/>
</dbReference>
<evidence type="ECO:0000313" key="9">
    <source>
        <dbReference type="Proteomes" id="UP000277179"/>
    </source>
</evidence>
<gene>
    <name evidence="8" type="ORF">ALP97_03735</name>
</gene>
<dbReference type="PANTHER" id="PTHR11735:SF11">
    <property type="entry name" value="TRNA THREONYLCARBAMOYLADENOSINE BIOSYNTHESIS PROTEIN TSAB"/>
    <property type="match status" value="1"/>
</dbReference>
<dbReference type="FunFam" id="3.30.420.40:FF:000097">
    <property type="entry name" value="tRNA threonylcarbamoyladenosine biosynthesis protein TsaB"/>
    <property type="match status" value="1"/>
</dbReference>
<accession>A0A3M4Q154</accession>
<dbReference type="Proteomes" id="UP000277179">
    <property type="component" value="Unassembled WGS sequence"/>
</dbReference>
<dbReference type="SUPFAM" id="SSF53067">
    <property type="entry name" value="Actin-like ATPase domain"/>
    <property type="match status" value="2"/>
</dbReference>
<dbReference type="Pfam" id="PF00814">
    <property type="entry name" value="TsaD"/>
    <property type="match status" value="1"/>
</dbReference>
<comment type="caution">
    <text evidence="8">The sequence shown here is derived from an EMBL/GenBank/DDBJ whole genome shotgun (WGS) entry which is preliminary data.</text>
</comment>
<organism evidence="8 9">
    <name type="scientific">Pseudomonas salomonii</name>
    <dbReference type="NCBI Taxonomy" id="191391"/>
    <lineage>
        <taxon>Bacteria</taxon>
        <taxon>Pseudomonadati</taxon>
        <taxon>Pseudomonadota</taxon>
        <taxon>Gammaproteobacteria</taxon>
        <taxon>Pseudomonadales</taxon>
        <taxon>Pseudomonadaceae</taxon>
        <taxon>Pseudomonas</taxon>
    </lineage>
</organism>